<dbReference type="EMBL" id="BART01006506">
    <property type="protein sequence ID" value="GAG64810.1"/>
    <property type="molecule type" value="Genomic_DNA"/>
</dbReference>
<sequence length="72" mass="8555">MYVDFIRFEPGGRILTQDDVIPEHVKFENQSEYKNTDTVAKKLKDSFDFIWREFGFNRSINYNKSGNWASGR</sequence>
<reference evidence="1" key="1">
    <citation type="journal article" date="2014" name="Front. Microbiol.">
        <title>High frequency of phylogenetically diverse reductive dehalogenase-homologous genes in deep subseafloor sedimentary metagenomes.</title>
        <authorList>
            <person name="Kawai M."/>
            <person name="Futagami T."/>
            <person name="Toyoda A."/>
            <person name="Takaki Y."/>
            <person name="Nishi S."/>
            <person name="Hori S."/>
            <person name="Arai W."/>
            <person name="Tsubouchi T."/>
            <person name="Morono Y."/>
            <person name="Uchiyama I."/>
            <person name="Ito T."/>
            <person name="Fujiyama A."/>
            <person name="Inagaki F."/>
            <person name="Takami H."/>
        </authorList>
    </citation>
    <scope>NUCLEOTIDE SEQUENCE</scope>
    <source>
        <strain evidence="1">Expedition CK06-06</strain>
    </source>
</reference>
<protein>
    <submittedName>
        <fullName evidence="1">Uncharacterized protein</fullName>
    </submittedName>
</protein>
<evidence type="ECO:0000313" key="1">
    <source>
        <dbReference type="EMBL" id="GAG64810.1"/>
    </source>
</evidence>
<accession>X0Z619</accession>
<organism evidence="1">
    <name type="scientific">marine sediment metagenome</name>
    <dbReference type="NCBI Taxonomy" id="412755"/>
    <lineage>
        <taxon>unclassified sequences</taxon>
        <taxon>metagenomes</taxon>
        <taxon>ecological metagenomes</taxon>
    </lineage>
</organism>
<dbReference type="AlphaFoldDB" id="X0Z619"/>
<proteinExistence type="predicted"/>
<name>X0Z619_9ZZZZ</name>
<comment type="caution">
    <text evidence="1">The sequence shown here is derived from an EMBL/GenBank/DDBJ whole genome shotgun (WGS) entry which is preliminary data.</text>
</comment>
<gene>
    <name evidence="1" type="ORF">S01H4_14846</name>
</gene>